<keyword evidence="2" id="KW-1003">Cell membrane</keyword>
<feature type="transmembrane region" description="Helical" evidence="14">
    <location>
        <begin position="160"/>
        <end position="178"/>
    </location>
</feature>
<evidence type="ECO:0000256" key="14">
    <source>
        <dbReference type="SAM" id="Phobius"/>
    </source>
</evidence>
<keyword evidence="6 14" id="KW-0812">Transmembrane</keyword>
<dbReference type="InterPro" id="IPR051310">
    <property type="entry name" value="MCP_chemotaxis"/>
</dbReference>
<dbReference type="InterPro" id="IPR013656">
    <property type="entry name" value="PAS_4"/>
</dbReference>
<evidence type="ECO:0000259" key="17">
    <source>
        <dbReference type="PROSITE" id="PS50885"/>
    </source>
</evidence>
<dbReference type="InterPro" id="IPR004090">
    <property type="entry name" value="Chemotax_Me-accpt_rcpt"/>
</dbReference>
<dbReference type="Proteomes" id="UP000235116">
    <property type="component" value="Chromosome"/>
</dbReference>
<dbReference type="PANTHER" id="PTHR43531">
    <property type="entry name" value="PROTEIN ICFG"/>
    <property type="match status" value="1"/>
</dbReference>
<dbReference type="PROSITE" id="PS50885">
    <property type="entry name" value="HAMP"/>
    <property type="match status" value="1"/>
</dbReference>
<keyword evidence="8 14" id="KW-1133">Transmembrane helix</keyword>
<evidence type="ECO:0000256" key="3">
    <source>
        <dbReference type="ARBA" id="ARBA00022481"/>
    </source>
</evidence>
<dbReference type="InterPro" id="IPR004089">
    <property type="entry name" value="MCPsignal_dom"/>
</dbReference>
<keyword evidence="10 12" id="KW-0807">Transducer</keyword>
<dbReference type="Gene3D" id="3.30.450.20">
    <property type="entry name" value="PAS domain"/>
    <property type="match status" value="3"/>
</dbReference>
<keyword evidence="4" id="KW-0145">Chemotaxis</keyword>
<dbReference type="OrthoDB" id="9765776at2"/>
<dbReference type="Pfam" id="PF00015">
    <property type="entry name" value="MCPsignal"/>
    <property type="match status" value="1"/>
</dbReference>
<evidence type="ECO:0000256" key="6">
    <source>
        <dbReference type="ARBA" id="ARBA00022692"/>
    </source>
</evidence>
<feature type="domain" description="HAMP" evidence="17">
    <location>
        <begin position="573"/>
        <end position="619"/>
    </location>
</feature>
<sequence length="870" mass="96460">MRVNMPVTQKEVKLAPGQTIVSKTNPKGVITYINRDFIEISGFTETELIGQAHNLIRHPDMPQAAFKDLWETVQAGKPWRGMVKNRCKNGDHYWVEANVTPIWSDGKITEYMSVRHAPSAQQVQEAETLYARLNAGENVQPSALEKITNYFQQQSLKAKLNWIIAAFAAVMCGDFIVSGQALPWAYLVTLVLGVVALQQFMQRCVIEPMETATGSLMQFSSGNFDSNLPIHINDEPGRVLQGMQCMKIKLNFELENTRLIANEALRVKNALDVCNTNVMLADKDYNIIYMNESLNKMMKTAEPDLKTVLTHFEADKLMGCNMDIFHKDPSHQRKILDAAKTTHSQEVLVAGRTIVITATPVFDEQKHRLGTVIEWLDRTEELRKHNELQRIEQLRIDEERRIANDNARIKQALDSVSANVMVADTDLNIVYTNKAVLEMMSHAEDDIKKELPRFSVANLMGANIDIYHKDPSHQRRLLGNLKEPVSSTFLLGGRTLTVFASPVFDDEGNSIGTVVEWSDRTEEVAIEKELDHMIRSAAIGNLSHRATTEGRSGFFLAMSQGINQVLDICEDVVGEMVSIMEKMADGDLRHTVEKDYQGEFGRLKDNVNNTIQRLVSIVSEINIATTSVLQGANEIAHGNADLSQRTEEQASSLEETASSMEEMTSVVKQSADNTMRVEELTNSTRKNAERSGTVAQRAVEAINAVNESSKKIADIIGVIDEIAFQTNLLALNAAVEAARAGEQGRGFAVVAGEVRNLAQRSANAAREIKELINLSVTQVENGTTQVQESGRMLNEIIGSINDVGKLVSELALSAKEQTSGIEQVNVAVSQMDEMTQQNAALVEEASAASEAMAEQARRLGDQIAFFQINN</sequence>
<dbReference type="NCBIfam" id="TIGR00229">
    <property type="entry name" value="sensory_box"/>
    <property type="match status" value="1"/>
</dbReference>
<feature type="domain" description="PAS" evidence="16">
    <location>
        <begin position="25"/>
        <end position="76"/>
    </location>
</feature>
<evidence type="ECO:0000313" key="18">
    <source>
        <dbReference type="EMBL" id="AUM13868.1"/>
    </source>
</evidence>
<dbReference type="PROSITE" id="PS50112">
    <property type="entry name" value="PAS"/>
    <property type="match status" value="2"/>
</dbReference>
<gene>
    <name evidence="18" type="ORF">Kalk_16160</name>
</gene>
<proteinExistence type="inferred from homology"/>
<dbReference type="GO" id="GO:0005886">
    <property type="term" value="C:plasma membrane"/>
    <property type="evidence" value="ECO:0007669"/>
    <property type="project" value="UniProtKB-SubCell"/>
</dbReference>
<comment type="similarity">
    <text evidence="11">Belongs to the methyl-accepting chemotaxis (MCP) protein family.</text>
</comment>
<accession>A0A2K9LNF2</accession>
<dbReference type="GO" id="GO:0052131">
    <property type="term" value="P:positive aerotaxis"/>
    <property type="evidence" value="ECO:0007669"/>
    <property type="project" value="UniProtKB-ARBA"/>
</dbReference>
<keyword evidence="7" id="KW-0418">Kinase</keyword>
<dbReference type="Pfam" id="PF18947">
    <property type="entry name" value="HAMP_2"/>
    <property type="match status" value="1"/>
</dbReference>
<evidence type="ECO:0000256" key="12">
    <source>
        <dbReference type="PROSITE-ProRule" id="PRU00284"/>
    </source>
</evidence>
<dbReference type="RefSeq" id="WP_101895243.1">
    <property type="nucleotide sequence ID" value="NZ_CP022684.1"/>
</dbReference>
<dbReference type="GO" id="GO:0004888">
    <property type="term" value="F:transmembrane signaling receptor activity"/>
    <property type="evidence" value="ECO:0007669"/>
    <property type="project" value="InterPro"/>
</dbReference>
<evidence type="ECO:0000256" key="11">
    <source>
        <dbReference type="ARBA" id="ARBA00029447"/>
    </source>
</evidence>
<reference evidence="19" key="1">
    <citation type="submission" date="2017-08" db="EMBL/GenBank/DDBJ databases">
        <title>Direct submision.</title>
        <authorList>
            <person name="Kim S.-J."/>
            <person name="Rhee S.-K."/>
        </authorList>
    </citation>
    <scope>NUCLEOTIDE SEQUENCE [LARGE SCALE GENOMIC DNA]</scope>
    <source>
        <strain evidence="19">GI5</strain>
    </source>
</reference>
<dbReference type="PROSITE" id="PS50111">
    <property type="entry name" value="CHEMOTAXIS_TRANSDUC_2"/>
    <property type="match status" value="1"/>
</dbReference>
<dbReference type="FunFam" id="3.30.450.20:FF:000075">
    <property type="entry name" value="Methyl-accepting chemotaxis protein"/>
    <property type="match status" value="2"/>
</dbReference>
<dbReference type="CDD" id="cd11386">
    <property type="entry name" value="MCP_signal"/>
    <property type="match status" value="1"/>
</dbReference>
<dbReference type="SUPFAM" id="SSF58104">
    <property type="entry name" value="Methyl-accepting chemotaxis protein (MCP) signaling domain"/>
    <property type="match status" value="1"/>
</dbReference>
<name>A0A2K9LNF2_9GAMM</name>
<feature type="region of interest" description="Disordered" evidence="13">
    <location>
        <begin position="639"/>
        <end position="661"/>
    </location>
</feature>
<evidence type="ECO:0000256" key="8">
    <source>
        <dbReference type="ARBA" id="ARBA00022989"/>
    </source>
</evidence>
<evidence type="ECO:0000313" key="19">
    <source>
        <dbReference type="Proteomes" id="UP000235116"/>
    </source>
</evidence>
<dbReference type="SMART" id="SM00091">
    <property type="entry name" value="PAS"/>
    <property type="match status" value="2"/>
</dbReference>
<feature type="domain" description="Methyl-accepting transducer" evidence="15">
    <location>
        <begin position="624"/>
        <end position="853"/>
    </location>
</feature>
<keyword evidence="7" id="KW-0808">Transferase</keyword>
<dbReference type="GO" id="GO:0016301">
    <property type="term" value="F:kinase activity"/>
    <property type="evidence" value="ECO:0007669"/>
    <property type="project" value="UniProtKB-KW"/>
</dbReference>
<evidence type="ECO:0000259" key="15">
    <source>
        <dbReference type="PROSITE" id="PS50111"/>
    </source>
</evidence>
<organism evidence="18 19">
    <name type="scientific">Ketobacter alkanivorans</name>
    <dbReference type="NCBI Taxonomy" id="1917421"/>
    <lineage>
        <taxon>Bacteria</taxon>
        <taxon>Pseudomonadati</taxon>
        <taxon>Pseudomonadota</taxon>
        <taxon>Gammaproteobacteria</taxon>
        <taxon>Pseudomonadales</taxon>
        <taxon>Ketobacteraceae</taxon>
        <taxon>Ketobacter</taxon>
    </lineage>
</organism>
<dbReference type="CDD" id="cd06225">
    <property type="entry name" value="HAMP"/>
    <property type="match status" value="1"/>
</dbReference>
<dbReference type="InterPro" id="IPR003660">
    <property type="entry name" value="HAMP_dom"/>
</dbReference>
<dbReference type="PRINTS" id="PR00260">
    <property type="entry name" value="CHEMTRNSDUCR"/>
</dbReference>
<dbReference type="EMBL" id="CP022684">
    <property type="protein sequence ID" value="AUM13868.1"/>
    <property type="molecule type" value="Genomic_DNA"/>
</dbReference>
<evidence type="ECO:0000256" key="4">
    <source>
        <dbReference type="ARBA" id="ARBA00022500"/>
    </source>
</evidence>
<dbReference type="InterPro" id="IPR000014">
    <property type="entry name" value="PAS"/>
</dbReference>
<dbReference type="InterPro" id="IPR013655">
    <property type="entry name" value="PAS_fold_3"/>
</dbReference>
<evidence type="ECO:0000256" key="2">
    <source>
        <dbReference type="ARBA" id="ARBA00022475"/>
    </source>
</evidence>
<dbReference type="SUPFAM" id="SSF55785">
    <property type="entry name" value="PYP-like sensor domain (PAS domain)"/>
    <property type="match status" value="2"/>
</dbReference>
<evidence type="ECO:0000256" key="7">
    <source>
        <dbReference type="ARBA" id="ARBA00022777"/>
    </source>
</evidence>
<comment type="subcellular location">
    <subcellularLocation>
        <location evidence="1">Cell inner membrane</location>
        <topology evidence="1">Multi-pass membrane protein</topology>
    </subcellularLocation>
</comment>
<keyword evidence="3" id="KW-0488">Methylation</keyword>
<evidence type="ECO:0000259" key="16">
    <source>
        <dbReference type="PROSITE" id="PS50112"/>
    </source>
</evidence>
<dbReference type="GO" id="GO:0007165">
    <property type="term" value="P:signal transduction"/>
    <property type="evidence" value="ECO:0007669"/>
    <property type="project" value="UniProtKB-KW"/>
</dbReference>
<feature type="domain" description="PAS" evidence="16">
    <location>
        <begin position="405"/>
        <end position="447"/>
    </location>
</feature>
<dbReference type="Pfam" id="PF08447">
    <property type="entry name" value="PAS_3"/>
    <property type="match status" value="1"/>
</dbReference>
<dbReference type="FunFam" id="1.10.287.950:FF:000001">
    <property type="entry name" value="Methyl-accepting chemotaxis sensory transducer"/>
    <property type="match status" value="1"/>
</dbReference>
<keyword evidence="19" id="KW-1185">Reference proteome</keyword>
<dbReference type="SMART" id="SM00283">
    <property type="entry name" value="MA"/>
    <property type="match status" value="1"/>
</dbReference>
<dbReference type="SMART" id="SM00304">
    <property type="entry name" value="HAMP"/>
    <property type="match status" value="2"/>
</dbReference>
<dbReference type="KEGG" id="kak:Kalk_16160"/>
<feature type="compositionally biased region" description="Low complexity" evidence="13">
    <location>
        <begin position="650"/>
        <end position="661"/>
    </location>
</feature>
<protein>
    <recommendedName>
        <fullName evidence="20">Chemotaxis protein</fullName>
    </recommendedName>
</protein>
<evidence type="ECO:0008006" key="20">
    <source>
        <dbReference type="Google" id="ProtNLM"/>
    </source>
</evidence>
<evidence type="ECO:0000256" key="9">
    <source>
        <dbReference type="ARBA" id="ARBA00023136"/>
    </source>
</evidence>
<dbReference type="InterPro" id="IPR035965">
    <property type="entry name" value="PAS-like_dom_sf"/>
</dbReference>
<evidence type="ECO:0000256" key="1">
    <source>
        <dbReference type="ARBA" id="ARBA00004429"/>
    </source>
</evidence>
<keyword evidence="9 14" id="KW-0472">Membrane</keyword>
<dbReference type="FunFam" id="3.30.450.20:FF:000046">
    <property type="entry name" value="Aerotaxis sensor receptor"/>
    <property type="match status" value="1"/>
</dbReference>
<dbReference type="AlphaFoldDB" id="A0A2K9LNF2"/>
<dbReference type="Pfam" id="PF08448">
    <property type="entry name" value="PAS_4"/>
    <property type="match status" value="1"/>
</dbReference>
<evidence type="ECO:0000256" key="10">
    <source>
        <dbReference type="ARBA" id="ARBA00023224"/>
    </source>
</evidence>
<dbReference type="CDD" id="cd00130">
    <property type="entry name" value="PAS"/>
    <property type="match status" value="1"/>
</dbReference>
<evidence type="ECO:0000256" key="5">
    <source>
        <dbReference type="ARBA" id="ARBA00022519"/>
    </source>
</evidence>
<evidence type="ECO:0000256" key="13">
    <source>
        <dbReference type="SAM" id="MobiDB-lite"/>
    </source>
</evidence>
<keyword evidence="5" id="KW-0997">Cell inner membrane</keyword>
<dbReference type="PANTHER" id="PTHR43531:SF14">
    <property type="entry name" value="METHYL-ACCEPTING CHEMOTAXIS PROTEIN I-RELATED"/>
    <property type="match status" value="1"/>
</dbReference>
<dbReference type="Gene3D" id="1.10.287.950">
    <property type="entry name" value="Methyl-accepting chemotaxis protein"/>
    <property type="match status" value="1"/>
</dbReference>